<proteinExistence type="inferred from homology"/>
<dbReference type="EMBL" id="KE504229">
    <property type="protein sequence ID" value="EPS94565.1"/>
    <property type="molecule type" value="Genomic_DNA"/>
</dbReference>
<name>S8EY90_FOMSC</name>
<dbReference type="Proteomes" id="UP000015241">
    <property type="component" value="Unassembled WGS sequence"/>
</dbReference>
<dbReference type="InParanoid" id="S8EY90"/>
<evidence type="ECO:0000256" key="8">
    <source>
        <dbReference type="ARBA" id="ARBA00023033"/>
    </source>
</evidence>
<keyword evidence="5 9" id="KW-0479">Metal-binding</keyword>
<dbReference type="PRINTS" id="PR00385">
    <property type="entry name" value="P450"/>
</dbReference>
<dbReference type="PRINTS" id="PR00463">
    <property type="entry name" value="EP450I"/>
</dbReference>
<dbReference type="Pfam" id="PF00067">
    <property type="entry name" value="p450"/>
    <property type="match status" value="1"/>
</dbReference>
<evidence type="ECO:0000313" key="11">
    <source>
        <dbReference type="EMBL" id="EPS94565.1"/>
    </source>
</evidence>
<feature type="binding site" description="axial binding residue" evidence="9">
    <location>
        <position position="501"/>
    </location>
    <ligand>
        <name>heme</name>
        <dbReference type="ChEBI" id="CHEBI:30413"/>
    </ligand>
    <ligandPart>
        <name>Fe</name>
        <dbReference type="ChEBI" id="CHEBI:18248"/>
    </ligandPart>
</feature>
<dbReference type="GO" id="GO:0005506">
    <property type="term" value="F:iron ion binding"/>
    <property type="evidence" value="ECO:0007669"/>
    <property type="project" value="InterPro"/>
</dbReference>
<evidence type="ECO:0000256" key="7">
    <source>
        <dbReference type="ARBA" id="ARBA00023004"/>
    </source>
</evidence>
<organism evidence="11 12">
    <name type="scientific">Fomitopsis schrenkii</name>
    <name type="common">Brown rot fungus</name>
    <dbReference type="NCBI Taxonomy" id="2126942"/>
    <lineage>
        <taxon>Eukaryota</taxon>
        <taxon>Fungi</taxon>
        <taxon>Dikarya</taxon>
        <taxon>Basidiomycota</taxon>
        <taxon>Agaricomycotina</taxon>
        <taxon>Agaricomycetes</taxon>
        <taxon>Polyporales</taxon>
        <taxon>Fomitopsis</taxon>
    </lineage>
</organism>
<dbReference type="OrthoDB" id="1470350at2759"/>
<evidence type="ECO:0000256" key="4">
    <source>
        <dbReference type="ARBA" id="ARBA00022617"/>
    </source>
</evidence>
<gene>
    <name evidence="11" type="ORF">FOMPIDRAFT_1054988</name>
</gene>
<keyword evidence="4 9" id="KW-0349">Heme</keyword>
<comment type="similarity">
    <text evidence="3 10">Belongs to the cytochrome P450 family.</text>
</comment>
<dbReference type="InterPro" id="IPR002401">
    <property type="entry name" value="Cyt_P450_E_grp-I"/>
</dbReference>
<dbReference type="eggNOG" id="KOG0158">
    <property type="taxonomic scope" value="Eukaryota"/>
</dbReference>
<accession>S8EY90</accession>
<dbReference type="GO" id="GO:0004497">
    <property type="term" value="F:monooxygenase activity"/>
    <property type="evidence" value="ECO:0007669"/>
    <property type="project" value="UniProtKB-KW"/>
</dbReference>
<dbReference type="PANTHER" id="PTHR24305">
    <property type="entry name" value="CYTOCHROME P450"/>
    <property type="match status" value="1"/>
</dbReference>
<dbReference type="PANTHER" id="PTHR24305:SF29">
    <property type="entry name" value="BENZOATE-PARA-HYDROXYLASE"/>
    <property type="match status" value="1"/>
</dbReference>
<reference evidence="11 12" key="1">
    <citation type="journal article" date="2012" name="Science">
        <title>The Paleozoic origin of enzymatic lignin decomposition reconstructed from 31 fungal genomes.</title>
        <authorList>
            <person name="Floudas D."/>
            <person name="Binder M."/>
            <person name="Riley R."/>
            <person name="Barry K."/>
            <person name="Blanchette R.A."/>
            <person name="Henrissat B."/>
            <person name="Martinez A.T."/>
            <person name="Otillar R."/>
            <person name="Spatafora J.W."/>
            <person name="Yadav J.S."/>
            <person name="Aerts A."/>
            <person name="Benoit I."/>
            <person name="Boyd A."/>
            <person name="Carlson A."/>
            <person name="Copeland A."/>
            <person name="Coutinho P.M."/>
            <person name="de Vries R.P."/>
            <person name="Ferreira P."/>
            <person name="Findley K."/>
            <person name="Foster B."/>
            <person name="Gaskell J."/>
            <person name="Glotzer D."/>
            <person name="Gorecki P."/>
            <person name="Heitman J."/>
            <person name="Hesse C."/>
            <person name="Hori C."/>
            <person name="Igarashi K."/>
            <person name="Jurgens J.A."/>
            <person name="Kallen N."/>
            <person name="Kersten P."/>
            <person name="Kohler A."/>
            <person name="Kuees U."/>
            <person name="Kumar T.K.A."/>
            <person name="Kuo A."/>
            <person name="LaButti K."/>
            <person name="Larrondo L.F."/>
            <person name="Lindquist E."/>
            <person name="Ling A."/>
            <person name="Lombard V."/>
            <person name="Lucas S."/>
            <person name="Lundell T."/>
            <person name="Martin R."/>
            <person name="McLaughlin D.J."/>
            <person name="Morgenstern I."/>
            <person name="Morin E."/>
            <person name="Murat C."/>
            <person name="Nagy L.G."/>
            <person name="Nolan M."/>
            <person name="Ohm R.A."/>
            <person name="Patyshakuliyeva A."/>
            <person name="Rokas A."/>
            <person name="Ruiz-Duenas F.J."/>
            <person name="Sabat G."/>
            <person name="Salamov A."/>
            <person name="Samejima M."/>
            <person name="Schmutz J."/>
            <person name="Slot J.C."/>
            <person name="St John F."/>
            <person name="Stenlid J."/>
            <person name="Sun H."/>
            <person name="Sun S."/>
            <person name="Syed K."/>
            <person name="Tsang A."/>
            <person name="Wiebenga A."/>
            <person name="Young D."/>
            <person name="Pisabarro A."/>
            <person name="Eastwood D.C."/>
            <person name="Martin F."/>
            <person name="Cullen D."/>
            <person name="Grigoriev I.V."/>
            <person name="Hibbett D.S."/>
        </authorList>
    </citation>
    <scope>NUCLEOTIDE SEQUENCE</scope>
    <source>
        <strain evidence="12">FP-58527</strain>
    </source>
</reference>
<evidence type="ECO:0000256" key="6">
    <source>
        <dbReference type="ARBA" id="ARBA00023002"/>
    </source>
</evidence>
<dbReference type="CDD" id="cd11061">
    <property type="entry name" value="CYP67-like"/>
    <property type="match status" value="1"/>
</dbReference>
<evidence type="ECO:0000256" key="3">
    <source>
        <dbReference type="ARBA" id="ARBA00010617"/>
    </source>
</evidence>
<evidence type="ECO:0000313" key="12">
    <source>
        <dbReference type="Proteomes" id="UP000015241"/>
    </source>
</evidence>
<dbReference type="Gene3D" id="1.10.630.10">
    <property type="entry name" value="Cytochrome P450"/>
    <property type="match status" value="1"/>
</dbReference>
<dbReference type="InterPro" id="IPR050121">
    <property type="entry name" value="Cytochrome_P450_monoxygenase"/>
</dbReference>
<keyword evidence="6 10" id="KW-0560">Oxidoreductase</keyword>
<sequence>MSMIQQFALFIRDNPLLLLTAIPVAAVLLQIVAYLADPHGLRSYPGPFLAKFTDAWIAWSVNRNRWSLSVEDAHKKYGPVVRIAPNHVSISDAKALAIVYGHSTGFTKSRWYDIFSNFRVPNIASTRSRSVHARKRRIEAHMFAPQSIRAVEPISRVHVAELIRQWDTLVSRVSEAQKGGPLRGQVGAATWSVQDGRVWTDCMAWLSFWAFDTIGDLAFGLPFGMLKSGKDLAKAAKSPEEGFKAIERVTKGGDALSIEEVEIPYIQYLNMRAETNAFLAWLPPVWQAVIKRLPGFAVNPHAAQKLAAMSIMAVARRLANPEPRPDMLQKLLDARDENGEPLSPEELSAEAFVLIVAGSDTIANTTCGTTYFLARDRRVQAKLQAELDAALSSVDSEVAPYDVVKDLPYLDAVIHEGQRLYSTVGAGLPREVPPGGATILGHHFKAGTTLSVPLYTLHRDESVWGPDAAEYRPERWIEASSEKKRAMMDAFAPFSIGPRACLGRSLAIMQLHIIFATLFYRYEFVLRSDAPLELRDSLTRRPVDCVVGIARRN</sequence>
<comment type="cofactor">
    <cofactor evidence="1 9">
        <name>heme</name>
        <dbReference type="ChEBI" id="CHEBI:30413"/>
    </cofactor>
</comment>
<dbReference type="InterPro" id="IPR001128">
    <property type="entry name" value="Cyt_P450"/>
</dbReference>
<dbReference type="GO" id="GO:0020037">
    <property type="term" value="F:heme binding"/>
    <property type="evidence" value="ECO:0007669"/>
    <property type="project" value="InterPro"/>
</dbReference>
<comment type="pathway">
    <text evidence="2">Secondary metabolite biosynthesis.</text>
</comment>
<evidence type="ECO:0000256" key="5">
    <source>
        <dbReference type="ARBA" id="ARBA00022723"/>
    </source>
</evidence>
<dbReference type="AlphaFoldDB" id="S8EY90"/>
<dbReference type="SUPFAM" id="SSF48264">
    <property type="entry name" value="Cytochrome P450"/>
    <property type="match status" value="1"/>
</dbReference>
<evidence type="ECO:0000256" key="1">
    <source>
        <dbReference type="ARBA" id="ARBA00001971"/>
    </source>
</evidence>
<evidence type="ECO:0000256" key="9">
    <source>
        <dbReference type="PIRSR" id="PIRSR602401-1"/>
    </source>
</evidence>
<evidence type="ECO:0000256" key="2">
    <source>
        <dbReference type="ARBA" id="ARBA00005179"/>
    </source>
</evidence>
<dbReference type="HOGENOM" id="CLU_001570_14_0_1"/>
<keyword evidence="8 10" id="KW-0503">Monooxygenase</keyword>
<dbReference type="InterPro" id="IPR017972">
    <property type="entry name" value="Cyt_P450_CS"/>
</dbReference>
<dbReference type="InterPro" id="IPR036396">
    <property type="entry name" value="Cyt_P450_sf"/>
</dbReference>
<dbReference type="PROSITE" id="PS00086">
    <property type="entry name" value="CYTOCHROME_P450"/>
    <property type="match status" value="1"/>
</dbReference>
<dbReference type="GO" id="GO:0016705">
    <property type="term" value="F:oxidoreductase activity, acting on paired donors, with incorporation or reduction of molecular oxygen"/>
    <property type="evidence" value="ECO:0007669"/>
    <property type="project" value="InterPro"/>
</dbReference>
<evidence type="ECO:0008006" key="13">
    <source>
        <dbReference type="Google" id="ProtNLM"/>
    </source>
</evidence>
<protein>
    <recommendedName>
        <fullName evidence="13">Cytochrome P450</fullName>
    </recommendedName>
</protein>
<evidence type="ECO:0000256" key="10">
    <source>
        <dbReference type="RuleBase" id="RU000461"/>
    </source>
</evidence>
<dbReference type="STRING" id="743788.S8EY90"/>
<keyword evidence="12" id="KW-1185">Reference proteome</keyword>
<keyword evidence="7 9" id="KW-0408">Iron</keyword>